<dbReference type="AlphaFoldDB" id="A0A0A9C458"/>
<dbReference type="EMBL" id="GBRH01227519">
    <property type="protein sequence ID" value="JAD70376.1"/>
    <property type="molecule type" value="Transcribed_RNA"/>
</dbReference>
<protein>
    <submittedName>
        <fullName evidence="1">Uncharacterized protein</fullName>
    </submittedName>
</protein>
<proteinExistence type="predicted"/>
<name>A0A0A9C458_ARUDO</name>
<reference evidence="1" key="2">
    <citation type="journal article" date="2015" name="Data Brief">
        <title>Shoot transcriptome of the giant reed, Arundo donax.</title>
        <authorList>
            <person name="Barrero R.A."/>
            <person name="Guerrero F.D."/>
            <person name="Moolhuijzen P."/>
            <person name="Goolsby J.A."/>
            <person name="Tidwell J."/>
            <person name="Bellgard S.E."/>
            <person name="Bellgard M.I."/>
        </authorList>
    </citation>
    <scope>NUCLEOTIDE SEQUENCE</scope>
    <source>
        <tissue evidence="1">Shoot tissue taken approximately 20 cm above the soil surface</tissue>
    </source>
</reference>
<reference evidence="1" key="1">
    <citation type="submission" date="2014-09" db="EMBL/GenBank/DDBJ databases">
        <authorList>
            <person name="Magalhaes I.L.F."/>
            <person name="Oliveira U."/>
            <person name="Santos F.R."/>
            <person name="Vidigal T.H.D.A."/>
            <person name="Brescovit A.D."/>
            <person name="Santos A.J."/>
        </authorList>
    </citation>
    <scope>NUCLEOTIDE SEQUENCE</scope>
    <source>
        <tissue evidence="1">Shoot tissue taken approximately 20 cm above the soil surface</tissue>
    </source>
</reference>
<sequence length="63" mass="6976">MGTLAGPRTRTQTHVGGKVKQPLPSYAHCSVTTIQFIHRAHSACNTRRRPKMVNSITNTIHLP</sequence>
<organism evidence="1">
    <name type="scientific">Arundo donax</name>
    <name type="common">Giant reed</name>
    <name type="synonym">Donax arundinaceus</name>
    <dbReference type="NCBI Taxonomy" id="35708"/>
    <lineage>
        <taxon>Eukaryota</taxon>
        <taxon>Viridiplantae</taxon>
        <taxon>Streptophyta</taxon>
        <taxon>Embryophyta</taxon>
        <taxon>Tracheophyta</taxon>
        <taxon>Spermatophyta</taxon>
        <taxon>Magnoliopsida</taxon>
        <taxon>Liliopsida</taxon>
        <taxon>Poales</taxon>
        <taxon>Poaceae</taxon>
        <taxon>PACMAD clade</taxon>
        <taxon>Arundinoideae</taxon>
        <taxon>Arundineae</taxon>
        <taxon>Arundo</taxon>
    </lineage>
</organism>
<accession>A0A0A9C458</accession>
<evidence type="ECO:0000313" key="1">
    <source>
        <dbReference type="EMBL" id="JAD70376.1"/>
    </source>
</evidence>